<comment type="caution">
    <text evidence="1">The sequence shown here is derived from an EMBL/GenBank/DDBJ whole genome shotgun (WGS) entry which is preliminary data.</text>
</comment>
<proteinExistence type="predicted"/>
<dbReference type="PANTHER" id="PTHR37162:SF10">
    <property type="entry name" value="DUF4371 DOMAIN-CONTAINING PROTEIN"/>
    <property type="match status" value="1"/>
</dbReference>
<dbReference type="PANTHER" id="PTHR37162">
    <property type="entry name" value="HAT FAMILY DIMERISATION DOMAINCONTAINING PROTEIN-RELATED"/>
    <property type="match status" value="1"/>
</dbReference>
<keyword evidence="2" id="KW-1185">Reference proteome</keyword>
<dbReference type="Proteomes" id="UP001159363">
    <property type="component" value="Chromosome 5"/>
</dbReference>
<evidence type="ECO:0000313" key="1">
    <source>
        <dbReference type="EMBL" id="KAJ8881281.1"/>
    </source>
</evidence>
<gene>
    <name evidence="1" type="ORF">PR048_017759</name>
</gene>
<protein>
    <submittedName>
        <fullName evidence="1">Uncharacterized protein</fullName>
    </submittedName>
</protein>
<accession>A0ABQ9HAD8</accession>
<sequence>MQTMFNAWNQISWMFSVTQIAKRIVQLMLSVCSHILFWNTLSITSANHVGFLFRKIFPDSEITQKYCCSRTKTSAIVTEIVKFEEILVSTLQQGIVFSLSTDVIPNCVLLQHTTMMTLIIESSVLCISVLNGVFTSLNIATLVLDALKSWTIAFQNCIAFGTGNAPVMIGVENGVTVHLRKDA</sequence>
<name>A0ABQ9HAD8_9NEOP</name>
<dbReference type="EMBL" id="JARBHB010000006">
    <property type="protein sequence ID" value="KAJ8881281.1"/>
    <property type="molecule type" value="Genomic_DNA"/>
</dbReference>
<reference evidence="1 2" key="1">
    <citation type="submission" date="2023-02" db="EMBL/GenBank/DDBJ databases">
        <title>LHISI_Scaffold_Assembly.</title>
        <authorList>
            <person name="Stuart O.P."/>
            <person name="Cleave R."/>
            <person name="Magrath M.J.L."/>
            <person name="Mikheyev A.S."/>
        </authorList>
    </citation>
    <scope>NUCLEOTIDE SEQUENCE [LARGE SCALE GENOMIC DNA]</scope>
    <source>
        <strain evidence="1">Daus_M_001</strain>
        <tissue evidence="1">Leg muscle</tissue>
    </source>
</reference>
<evidence type="ECO:0000313" key="2">
    <source>
        <dbReference type="Proteomes" id="UP001159363"/>
    </source>
</evidence>
<organism evidence="1 2">
    <name type="scientific">Dryococelus australis</name>
    <dbReference type="NCBI Taxonomy" id="614101"/>
    <lineage>
        <taxon>Eukaryota</taxon>
        <taxon>Metazoa</taxon>
        <taxon>Ecdysozoa</taxon>
        <taxon>Arthropoda</taxon>
        <taxon>Hexapoda</taxon>
        <taxon>Insecta</taxon>
        <taxon>Pterygota</taxon>
        <taxon>Neoptera</taxon>
        <taxon>Polyneoptera</taxon>
        <taxon>Phasmatodea</taxon>
        <taxon>Verophasmatodea</taxon>
        <taxon>Anareolatae</taxon>
        <taxon>Phasmatidae</taxon>
        <taxon>Eurycanthinae</taxon>
        <taxon>Dryococelus</taxon>
    </lineage>
</organism>